<dbReference type="RefSeq" id="WP_182152120.1">
    <property type="nucleotide sequence ID" value="NZ_JACEZU010000002.1"/>
</dbReference>
<evidence type="ECO:0000313" key="2">
    <source>
        <dbReference type="Proteomes" id="UP000573499"/>
    </source>
</evidence>
<keyword evidence="2" id="KW-1185">Reference proteome</keyword>
<dbReference type="AlphaFoldDB" id="A0A7W2F725"/>
<proteinExistence type="predicted"/>
<comment type="caution">
    <text evidence="1">The sequence shown here is derived from an EMBL/GenBank/DDBJ whole genome shotgun (WGS) entry which is preliminary data.</text>
</comment>
<evidence type="ECO:0000313" key="1">
    <source>
        <dbReference type="EMBL" id="MBA5686317.1"/>
    </source>
</evidence>
<gene>
    <name evidence="1" type="ORF">H3H39_04535</name>
</gene>
<accession>A0A7W2F725</accession>
<dbReference type="EMBL" id="JACEZU010000002">
    <property type="protein sequence ID" value="MBA5686317.1"/>
    <property type="molecule type" value="Genomic_DNA"/>
</dbReference>
<organism evidence="1 2">
    <name type="scientific">Rugamonas apoptosis</name>
    <dbReference type="NCBI Taxonomy" id="2758570"/>
    <lineage>
        <taxon>Bacteria</taxon>
        <taxon>Pseudomonadati</taxon>
        <taxon>Pseudomonadota</taxon>
        <taxon>Betaproteobacteria</taxon>
        <taxon>Burkholderiales</taxon>
        <taxon>Oxalobacteraceae</taxon>
        <taxon>Telluria group</taxon>
        <taxon>Rugamonas</taxon>
    </lineage>
</organism>
<name>A0A7W2F725_9BURK</name>
<sequence length="132" mass="15436">MIPSLFIDEFYRDVSMWPLAIWMQKLQSTTGKIYRKSHENFKNIWAKFRQPNKNAQIVEVLRVPPPFEQGKKSEARCLKNNTFNDAMNLSSTMLGKINALTSKKFPVGKLLVRRLRSRKNDNEKYSSAQKNI</sequence>
<reference evidence="1 2" key="1">
    <citation type="submission" date="2020-07" db="EMBL/GenBank/DDBJ databases">
        <title>Novel species isolated from subtropical streams in China.</title>
        <authorList>
            <person name="Lu H."/>
        </authorList>
    </citation>
    <scope>NUCLEOTIDE SEQUENCE [LARGE SCALE GENOMIC DNA]</scope>
    <source>
        <strain evidence="1 2">LX47W</strain>
    </source>
</reference>
<protein>
    <submittedName>
        <fullName evidence="1">Uncharacterized protein</fullName>
    </submittedName>
</protein>
<dbReference type="Proteomes" id="UP000573499">
    <property type="component" value="Unassembled WGS sequence"/>
</dbReference>